<organism evidence="2">
    <name type="scientific">mine drainage metagenome</name>
    <dbReference type="NCBI Taxonomy" id="410659"/>
    <lineage>
        <taxon>unclassified sequences</taxon>
        <taxon>metagenomes</taxon>
        <taxon>ecological metagenomes</taxon>
    </lineage>
</organism>
<keyword evidence="1" id="KW-0812">Transmembrane</keyword>
<accession>E6QWR3</accession>
<keyword evidence="1" id="KW-1133">Transmembrane helix</keyword>
<sequence length="262" mass="28602">MIDLKGLFDAFSRQARLYPALLTLLPLLLTLLAWVPALVTIDQLLIGIVVACGVLYFLSDVARTAGKRLEPKLLEEWGGWPTTIWLRHSDNHLSAEVKRRYHSFLSSRPATAAMPTQEEEKQDPASSDERYAASVMWLKEQCRGADYALVHKELATYGFRRNLLGLKPVGVGICGIALVAPLLIALARPGASVSQLLQILPEAYAALPLPILGALAVSMIGLVVWLVIVRRSWVREAGDLYARALLASCDLLVVPPSNGSVS</sequence>
<feature type="transmembrane region" description="Helical" evidence="1">
    <location>
        <begin position="20"/>
        <end position="38"/>
    </location>
</feature>
<gene>
    <name evidence="2" type="ORF">CARN7_2526</name>
</gene>
<proteinExistence type="predicted"/>
<keyword evidence="1" id="KW-0472">Membrane</keyword>
<feature type="transmembrane region" description="Helical" evidence="1">
    <location>
        <begin position="169"/>
        <end position="187"/>
    </location>
</feature>
<name>E6QWR3_9ZZZZ</name>
<feature type="transmembrane region" description="Helical" evidence="1">
    <location>
        <begin position="207"/>
        <end position="228"/>
    </location>
</feature>
<dbReference type="EMBL" id="CABR01000158">
    <property type="protein sequence ID" value="CBI11687.1"/>
    <property type="molecule type" value="Genomic_DNA"/>
</dbReference>
<evidence type="ECO:0000256" key="1">
    <source>
        <dbReference type="SAM" id="Phobius"/>
    </source>
</evidence>
<reference evidence="2" key="1">
    <citation type="submission" date="2009-10" db="EMBL/GenBank/DDBJ databases">
        <title>Diversity of trophic interactions inside an arsenic-rich microbial ecosystem.</title>
        <authorList>
            <person name="Bertin P.N."/>
            <person name="Heinrich-Salmeron A."/>
            <person name="Pelletier E."/>
            <person name="Goulhen-Chollet F."/>
            <person name="Arsene-Ploetze F."/>
            <person name="Gallien S."/>
            <person name="Calteau A."/>
            <person name="Vallenet D."/>
            <person name="Casiot C."/>
            <person name="Chane-Woon-Ming B."/>
            <person name="Giloteaux L."/>
            <person name="Barakat M."/>
            <person name="Bonnefoy V."/>
            <person name="Bruneel O."/>
            <person name="Chandler M."/>
            <person name="Cleiss J."/>
            <person name="Duran R."/>
            <person name="Elbaz-Poulichet F."/>
            <person name="Fonknechten N."/>
            <person name="Lauga B."/>
            <person name="Mornico D."/>
            <person name="Ortet P."/>
            <person name="Schaeffer C."/>
            <person name="Siguier P."/>
            <person name="Alexander Thil Smith A."/>
            <person name="Van Dorsselaer A."/>
            <person name="Weissenbach J."/>
            <person name="Medigue C."/>
            <person name="Le Paslier D."/>
        </authorList>
    </citation>
    <scope>NUCLEOTIDE SEQUENCE</scope>
</reference>
<feature type="transmembrane region" description="Helical" evidence="1">
    <location>
        <begin position="44"/>
        <end position="62"/>
    </location>
</feature>
<protein>
    <submittedName>
        <fullName evidence="2">Uncharacterized protein</fullName>
    </submittedName>
</protein>
<dbReference type="AlphaFoldDB" id="E6QWR3"/>
<evidence type="ECO:0000313" key="2">
    <source>
        <dbReference type="EMBL" id="CBI11687.1"/>
    </source>
</evidence>
<comment type="caution">
    <text evidence="2">The sequence shown here is derived from an EMBL/GenBank/DDBJ whole genome shotgun (WGS) entry which is preliminary data.</text>
</comment>